<organism evidence="1 2">
    <name type="scientific">Smallanthus sonchifolius</name>
    <dbReference type="NCBI Taxonomy" id="185202"/>
    <lineage>
        <taxon>Eukaryota</taxon>
        <taxon>Viridiplantae</taxon>
        <taxon>Streptophyta</taxon>
        <taxon>Embryophyta</taxon>
        <taxon>Tracheophyta</taxon>
        <taxon>Spermatophyta</taxon>
        <taxon>Magnoliopsida</taxon>
        <taxon>eudicotyledons</taxon>
        <taxon>Gunneridae</taxon>
        <taxon>Pentapetalae</taxon>
        <taxon>asterids</taxon>
        <taxon>campanulids</taxon>
        <taxon>Asterales</taxon>
        <taxon>Asteraceae</taxon>
        <taxon>Asteroideae</taxon>
        <taxon>Heliantheae alliance</taxon>
        <taxon>Millerieae</taxon>
        <taxon>Smallanthus</taxon>
    </lineage>
</organism>
<evidence type="ECO:0000313" key="1">
    <source>
        <dbReference type="EMBL" id="KAI3811970.1"/>
    </source>
</evidence>
<comment type="caution">
    <text evidence="1">The sequence shown here is derived from an EMBL/GenBank/DDBJ whole genome shotgun (WGS) entry which is preliminary data.</text>
</comment>
<dbReference type="EMBL" id="CM042023">
    <property type="protein sequence ID" value="KAI3811970.1"/>
    <property type="molecule type" value="Genomic_DNA"/>
</dbReference>
<dbReference type="Proteomes" id="UP001056120">
    <property type="component" value="Linkage Group LG06"/>
</dbReference>
<keyword evidence="2" id="KW-1185">Reference proteome</keyword>
<protein>
    <submittedName>
        <fullName evidence="1">Uncharacterized protein</fullName>
    </submittedName>
</protein>
<gene>
    <name evidence="1" type="ORF">L1987_16668</name>
</gene>
<evidence type="ECO:0000313" key="2">
    <source>
        <dbReference type="Proteomes" id="UP001056120"/>
    </source>
</evidence>
<reference evidence="1 2" key="2">
    <citation type="journal article" date="2022" name="Mol. Ecol. Resour.">
        <title>The genomes of chicory, endive, great burdock and yacon provide insights into Asteraceae paleo-polyploidization history and plant inulin production.</title>
        <authorList>
            <person name="Fan W."/>
            <person name="Wang S."/>
            <person name="Wang H."/>
            <person name="Wang A."/>
            <person name="Jiang F."/>
            <person name="Liu H."/>
            <person name="Zhao H."/>
            <person name="Xu D."/>
            <person name="Zhang Y."/>
        </authorList>
    </citation>
    <scope>NUCLEOTIDE SEQUENCE [LARGE SCALE GENOMIC DNA]</scope>
    <source>
        <strain evidence="2">cv. Yunnan</strain>
        <tissue evidence="1">Leaves</tissue>
    </source>
</reference>
<accession>A0ACB9IX88</accession>
<proteinExistence type="predicted"/>
<reference evidence="2" key="1">
    <citation type="journal article" date="2022" name="Mol. Ecol. Resour.">
        <title>The genomes of chicory, endive, great burdock and yacon provide insights into Asteraceae palaeo-polyploidization history and plant inulin production.</title>
        <authorList>
            <person name="Fan W."/>
            <person name="Wang S."/>
            <person name="Wang H."/>
            <person name="Wang A."/>
            <person name="Jiang F."/>
            <person name="Liu H."/>
            <person name="Zhao H."/>
            <person name="Xu D."/>
            <person name="Zhang Y."/>
        </authorList>
    </citation>
    <scope>NUCLEOTIDE SEQUENCE [LARGE SCALE GENOMIC DNA]</scope>
    <source>
        <strain evidence="2">cv. Yunnan</strain>
    </source>
</reference>
<sequence>MWSLRQIGVGSAIDHHPGQRWGCLCRSAVFPVGPAGNGDVGRKEDRDDAASKETAASASETTASASQGDDSTRISDSLHYWKKRDKLVSFLNRHNRNGRDINFHM</sequence>
<name>A0ACB9IX88_9ASTR</name>